<dbReference type="Pfam" id="PF09852">
    <property type="entry name" value="DUF2079"/>
    <property type="match status" value="1"/>
</dbReference>
<feature type="transmembrane region" description="Helical" evidence="2">
    <location>
        <begin position="244"/>
        <end position="264"/>
    </location>
</feature>
<keyword evidence="2" id="KW-0812">Transmembrane</keyword>
<protein>
    <submittedName>
        <fullName evidence="3">DUF2079 domain-containing protein</fullName>
    </submittedName>
</protein>
<dbReference type="RefSeq" id="WP_344356510.1">
    <property type="nucleotide sequence ID" value="NZ_BAAASR010000003.1"/>
</dbReference>
<keyword evidence="4" id="KW-1185">Reference proteome</keyword>
<proteinExistence type="predicted"/>
<feature type="transmembrane region" description="Helical" evidence="2">
    <location>
        <begin position="135"/>
        <end position="156"/>
    </location>
</feature>
<accession>A0ABP5YKX1</accession>
<feature type="transmembrane region" description="Helical" evidence="2">
    <location>
        <begin position="380"/>
        <end position="401"/>
    </location>
</feature>
<sequence>MRTFPDESPPSGRELQQVAVPEAAPASPTATAPPTRPRAAVGAPRLADRLPAAWLPWGWAAGLFALYATVAVRRHLLLRTTGYDLGIFEQAVRAYAELRAPVVPLRGDGFNLLGDHFHPLLAALAPLYRLWPSPLCLLVAQSALLAVAVVPLARWAARALGRRPAHVIAAAYGLSWGIASAAAFDFHEVALAVPLLACCLEALAHRRWRPAVAWAAPLLLVKEDLGLTLAAVGAYIALKGPRRLGLATAAAGLIGSAVEIKLLLPAFHPAGGYAHGGNLGEGYGSLLSTLAHAPLDALRPEVKAMTLVLVFAPSALLALRSPLSLIAVPTLAWRMMSDNAFHWGTAFHYSAVLMPVVLAGLIDTLTVWRRTDHPLAARHLRASLATVLAVTVVLLPSFPLAQLFQRATWRTTGHIEAAHALLARIPDGATVAASNRLVPQLTSRCTVVVFPTFPVEGKLYEYDRKRLPPPTAEWIVHDRRAPEAWPYRTGHWPYPIERQQAELAAAQQRHGYRKVAERDGITLLRR</sequence>
<feature type="region of interest" description="Disordered" evidence="1">
    <location>
        <begin position="1"/>
        <end position="40"/>
    </location>
</feature>
<evidence type="ECO:0000256" key="1">
    <source>
        <dbReference type="SAM" id="MobiDB-lite"/>
    </source>
</evidence>
<comment type="caution">
    <text evidence="3">The sequence shown here is derived from an EMBL/GenBank/DDBJ whole genome shotgun (WGS) entry which is preliminary data.</text>
</comment>
<keyword evidence="2" id="KW-1133">Transmembrane helix</keyword>
<reference evidence="4" key="1">
    <citation type="journal article" date="2019" name="Int. J. Syst. Evol. Microbiol.">
        <title>The Global Catalogue of Microorganisms (GCM) 10K type strain sequencing project: providing services to taxonomists for standard genome sequencing and annotation.</title>
        <authorList>
            <consortium name="The Broad Institute Genomics Platform"/>
            <consortium name="The Broad Institute Genome Sequencing Center for Infectious Disease"/>
            <person name="Wu L."/>
            <person name="Ma J."/>
        </authorList>
    </citation>
    <scope>NUCLEOTIDE SEQUENCE [LARGE SCALE GENOMIC DNA]</scope>
    <source>
        <strain evidence="4">JCM 5062</strain>
    </source>
</reference>
<dbReference type="InterPro" id="IPR018650">
    <property type="entry name" value="STSV1_Orf64"/>
</dbReference>
<feature type="transmembrane region" description="Helical" evidence="2">
    <location>
        <begin position="307"/>
        <end position="327"/>
    </location>
</feature>
<dbReference type="EMBL" id="BAAASR010000003">
    <property type="protein sequence ID" value="GAA2480457.1"/>
    <property type="molecule type" value="Genomic_DNA"/>
</dbReference>
<gene>
    <name evidence="3" type="ORF">GCM10010393_08710</name>
</gene>
<feature type="transmembrane region" description="Helical" evidence="2">
    <location>
        <begin position="54"/>
        <end position="72"/>
    </location>
</feature>
<keyword evidence="2" id="KW-0472">Membrane</keyword>
<feature type="compositionally biased region" description="Low complexity" evidence="1">
    <location>
        <begin position="18"/>
        <end position="40"/>
    </location>
</feature>
<feature type="transmembrane region" description="Helical" evidence="2">
    <location>
        <begin position="347"/>
        <end position="368"/>
    </location>
</feature>
<feature type="transmembrane region" description="Helical" evidence="2">
    <location>
        <begin position="212"/>
        <end position="238"/>
    </location>
</feature>
<evidence type="ECO:0000313" key="3">
    <source>
        <dbReference type="EMBL" id="GAA2480457.1"/>
    </source>
</evidence>
<evidence type="ECO:0000313" key="4">
    <source>
        <dbReference type="Proteomes" id="UP001499942"/>
    </source>
</evidence>
<evidence type="ECO:0000256" key="2">
    <source>
        <dbReference type="SAM" id="Phobius"/>
    </source>
</evidence>
<name>A0ABP5YKX1_9ACTN</name>
<dbReference type="Proteomes" id="UP001499942">
    <property type="component" value="Unassembled WGS sequence"/>
</dbReference>
<organism evidence="3 4">
    <name type="scientific">Streptomyces gobitricini</name>
    <dbReference type="NCBI Taxonomy" id="68211"/>
    <lineage>
        <taxon>Bacteria</taxon>
        <taxon>Bacillati</taxon>
        <taxon>Actinomycetota</taxon>
        <taxon>Actinomycetes</taxon>
        <taxon>Kitasatosporales</taxon>
        <taxon>Streptomycetaceae</taxon>
        <taxon>Streptomyces</taxon>
    </lineage>
</organism>